<dbReference type="Proteomes" id="UP000790709">
    <property type="component" value="Unassembled WGS sequence"/>
</dbReference>
<keyword evidence="2" id="KW-1185">Reference proteome</keyword>
<organism evidence="1 2">
    <name type="scientific">Leucogyrophana mollusca</name>
    <dbReference type="NCBI Taxonomy" id="85980"/>
    <lineage>
        <taxon>Eukaryota</taxon>
        <taxon>Fungi</taxon>
        <taxon>Dikarya</taxon>
        <taxon>Basidiomycota</taxon>
        <taxon>Agaricomycotina</taxon>
        <taxon>Agaricomycetes</taxon>
        <taxon>Agaricomycetidae</taxon>
        <taxon>Boletales</taxon>
        <taxon>Boletales incertae sedis</taxon>
        <taxon>Leucogyrophana</taxon>
    </lineage>
</organism>
<dbReference type="EMBL" id="MU266845">
    <property type="protein sequence ID" value="KAH7918141.1"/>
    <property type="molecule type" value="Genomic_DNA"/>
</dbReference>
<protein>
    <submittedName>
        <fullName evidence="1">Uncharacterized protein</fullName>
    </submittedName>
</protein>
<comment type="caution">
    <text evidence="1">The sequence shown here is derived from an EMBL/GenBank/DDBJ whole genome shotgun (WGS) entry which is preliminary data.</text>
</comment>
<evidence type="ECO:0000313" key="2">
    <source>
        <dbReference type="Proteomes" id="UP000790709"/>
    </source>
</evidence>
<gene>
    <name evidence="1" type="ORF">BV22DRAFT_1200086</name>
</gene>
<sequence>MNQPQRRPLTCAPSTSWAGRKGLALSDSTNVPRRLDSNCHSTKHHNPLLSLSRPRKAPPTVSLSSANATCPPPAQPLLPSPSDLPDVQTHSQSDIPFPSCSLDFPMTSDIDMRDGTSDNICLLSLSCDIPTSSCDNLAPWSAQIRLRKRRSLACTSQPKGLRRSKSKSKESGGDIVSRKRQRKSRRQVADLQFQATVHRSLIACIRTAEDSEQSTSRPDMEGDGITWASETMQAQDMLLASRLWQRLLDQGCTPVSLDDVPVSSSDLRPTASSDSLDLAEMPVDHAETPQPSLGPTHPPAISETTPSTPSASLILHHPRILSIPQLVATLFLQHNDRCSIRARPGWRPRRHVDDAQPSPCASRCCSNSSPSPTFAHDNRARKKSPLSTLTYPVIGS</sequence>
<name>A0ACB8AX69_9AGAM</name>
<reference evidence="1" key="1">
    <citation type="journal article" date="2021" name="New Phytol.">
        <title>Evolutionary innovations through gain and loss of genes in the ectomycorrhizal Boletales.</title>
        <authorList>
            <person name="Wu G."/>
            <person name="Miyauchi S."/>
            <person name="Morin E."/>
            <person name="Kuo A."/>
            <person name="Drula E."/>
            <person name="Varga T."/>
            <person name="Kohler A."/>
            <person name="Feng B."/>
            <person name="Cao Y."/>
            <person name="Lipzen A."/>
            <person name="Daum C."/>
            <person name="Hundley H."/>
            <person name="Pangilinan J."/>
            <person name="Johnson J."/>
            <person name="Barry K."/>
            <person name="LaButti K."/>
            <person name="Ng V."/>
            <person name="Ahrendt S."/>
            <person name="Min B."/>
            <person name="Choi I.G."/>
            <person name="Park H."/>
            <person name="Plett J.M."/>
            <person name="Magnuson J."/>
            <person name="Spatafora J.W."/>
            <person name="Nagy L.G."/>
            <person name="Henrissat B."/>
            <person name="Grigoriev I.V."/>
            <person name="Yang Z.L."/>
            <person name="Xu J."/>
            <person name="Martin F.M."/>
        </authorList>
    </citation>
    <scope>NUCLEOTIDE SEQUENCE</scope>
    <source>
        <strain evidence="1">KUC20120723A-06</strain>
    </source>
</reference>
<evidence type="ECO:0000313" key="1">
    <source>
        <dbReference type="EMBL" id="KAH7918141.1"/>
    </source>
</evidence>
<proteinExistence type="predicted"/>
<accession>A0ACB8AX69</accession>